<dbReference type="RefSeq" id="WP_307803795.1">
    <property type="nucleotide sequence ID" value="NZ_BAAAMH010000030.1"/>
</dbReference>
<comment type="caution">
    <text evidence="1">The sequence shown here is derived from an EMBL/GenBank/DDBJ whole genome shotgun (WGS) entry which is preliminary data.</text>
</comment>
<dbReference type="EMBL" id="JAGIOB010000001">
    <property type="protein sequence ID" value="MBP2415763.1"/>
    <property type="molecule type" value="Genomic_DNA"/>
</dbReference>
<sequence length="192" mass="20325">MPVVDRRPAVMGLRDWFARLGGRPDPAPGAPARPRTPTAEDIGAALDGVEQLVAGGAVPPLVQSRVRRVVGTVRDTVPRLRNLGPGSAQAYSVVATATDYLPQALSNYTRLPRAWADSRPIEGGKTSLLLLVDQLDLLAATMDQVLDAVVRVDADALIAHGRFLQEKFGHLDAPAPLDAPPAPGPRSSLDLP</sequence>
<name>A0ABS4Z3Z5_9ACTN</name>
<keyword evidence="2" id="KW-1185">Reference proteome</keyword>
<accession>A0ABS4Z3Z5</accession>
<reference evidence="1 2" key="1">
    <citation type="submission" date="2021-03" db="EMBL/GenBank/DDBJ databases">
        <title>Sequencing the genomes of 1000 actinobacteria strains.</title>
        <authorList>
            <person name="Klenk H.-P."/>
        </authorList>
    </citation>
    <scope>NUCLEOTIDE SEQUENCE [LARGE SCALE GENOMIC DNA]</scope>
    <source>
        <strain evidence="1 2">DSM 12936</strain>
    </source>
</reference>
<gene>
    <name evidence="1" type="ORF">JOF54_000685</name>
</gene>
<dbReference type="Proteomes" id="UP000758168">
    <property type="component" value="Unassembled WGS sequence"/>
</dbReference>
<evidence type="ECO:0000313" key="1">
    <source>
        <dbReference type="EMBL" id="MBP2415763.1"/>
    </source>
</evidence>
<organism evidence="1 2">
    <name type="scientific">Microlunatus capsulatus</name>
    <dbReference type="NCBI Taxonomy" id="99117"/>
    <lineage>
        <taxon>Bacteria</taxon>
        <taxon>Bacillati</taxon>
        <taxon>Actinomycetota</taxon>
        <taxon>Actinomycetes</taxon>
        <taxon>Propionibacteriales</taxon>
        <taxon>Propionibacteriaceae</taxon>
        <taxon>Microlunatus</taxon>
    </lineage>
</organism>
<proteinExistence type="predicted"/>
<protein>
    <submittedName>
        <fullName evidence="1">Uncharacterized protein</fullName>
    </submittedName>
</protein>
<evidence type="ECO:0000313" key="2">
    <source>
        <dbReference type="Proteomes" id="UP000758168"/>
    </source>
</evidence>